<dbReference type="InterPro" id="IPR050980">
    <property type="entry name" value="2C_sensor_his_kinase"/>
</dbReference>
<dbReference type="Proteomes" id="UP001597158">
    <property type="component" value="Unassembled WGS sequence"/>
</dbReference>
<gene>
    <name evidence="8" type="ORF">ACFQ4M_05675</name>
</gene>
<evidence type="ECO:0000259" key="7">
    <source>
        <dbReference type="PROSITE" id="PS50109"/>
    </source>
</evidence>
<evidence type="ECO:0000256" key="4">
    <source>
        <dbReference type="ARBA" id="ARBA00022741"/>
    </source>
</evidence>
<feature type="domain" description="Histidine kinase" evidence="7">
    <location>
        <begin position="436"/>
        <end position="649"/>
    </location>
</feature>
<evidence type="ECO:0000256" key="6">
    <source>
        <dbReference type="ARBA" id="ARBA00022840"/>
    </source>
</evidence>
<organism evidence="8 9">
    <name type="scientific">Thauera mechernichensis</name>
    <dbReference type="NCBI Taxonomy" id="82788"/>
    <lineage>
        <taxon>Bacteria</taxon>
        <taxon>Pseudomonadati</taxon>
        <taxon>Pseudomonadota</taxon>
        <taxon>Betaproteobacteria</taxon>
        <taxon>Rhodocyclales</taxon>
        <taxon>Zoogloeaceae</taxon>
        <taxon>Thauera</taxon>
    </lineage>
</organism>
<dbReference type="PANTHER" id="PTHR44936:SF10">
    <property type="entry name" value="SENSOR PROTEIN RSTB"/>
    <property type="match status" value="1"/>
</dbReference>
<keyword evidence="9" id="KW-1185">Reference proteome</keyword>
<proteinExistence type="predicted"/>
<dbReference type="SMART" id="SM00387">
    <property type="entry name" value="HATPase_c"/>
    <property type="match status" value="1"/>
</dbReference>
<keyword evidence="4" id="KW-0547">Nucleotide-binding</keyword>
<dbReference type="RefSeq" id="WP_277833965.1">
    <property type="nucleotide sequence ID" value="NZ_JARQZE010000010.1"/>
</dbReference>
<keyword evidence="3" id="KW-0808">Transferase</keyword>
<evidence type="ECO:0000256" key="1">
    <source>
        <dbReference type="ARBA" id="ARBA00000085"/>
    </source>
</evidence>
<dbReference type="Gene3D" id="3.30.565.10">
    <property type="entry name" value="Histidine kinase-like ATPase, C-terminal domain"/>
    <property type="match status" value="1"/>
</dbReference>
<dbReference type="Gene3D" id="1.10.3210.10">
    <property type="entry name" value="Hypothetical protein af1432"/>
    <property type="match status" value="1"/>
</dbReference>
<dbReference type="InterPro" id="IPR036890">
    <property type="entry name" value="HATPase_C_sf"/>
</dbReference>
<dbReference type="InterPro" id="IPR005467">
    <property type="entry name" value="His_kinase_dom"/>
</dbReference>
<accession>A0ABW3WAN4</accession>
<dbReference type="InterPro" id="IPR003594">
    <property type="entry name" value="HATPase_dom"/>
</dbReference>
<dbReference type="SUPFAM" id="SSF109604">
    <property type="entry name" value="HD-domain/PDEase-like"/>
    <property type="match status" value="1"/>
</dbReference>
<evidence type="ECO:0000256" key="3">
    <source>
        <dbReference type="ARBA" id="ARBA00022679"/>
    </source>
</evidence>
<comment type="caution">
    <text evidence="8">The sequence shown here is derived from an EMBL/GenBank/DDBJ whole genome shotgun (WGS) entry which is preliminary data.</text>
</comment>
<dbReference type="EC" id="2.7.13.3" evidence="2"/>
<comment type="catalytic activity">
    <reaction evidence="1">
        <text>ATP + protein L-histidine = ADP + protein N-phospho-L-histidine.</text>
        <dbReference type="EC" id="2.7.13.3"/>
    </reaction>
</comment>
<dbReference type="InterPro" id="IPR004358">
    <property type="entry name" value="Sig_transdc_His_kin-like_C"/>
</dbReference>
<keyword evidence="6 8" id="KW-0067">ATP-binding</keyword>
<keyword evidence="5" id="KW-0418">Kinase</keyword>
<evidence type="ECO:0000256" key="5">
    <source>
        <dbReference type="ARBA" id="ARBA00022777"/>
    </source>
</evidence>
<sequence length="651" mass="69462">MLPATFSAFELQPVPDGASTILRLLAAAAPNWPEVALVAARDPALSLALLIARPLAAGELDGGINSALRRRLEDIGTDLLRAWLLGLGHLGNGNAEAGTKALLRAECAMHLAIESGYPRPDEAYLGGLWRGLSRPGSCRDGRRPPYHGLMRDCGLPASLADGLELAGLADERATGAHPLLALLTAADLLTADDWEAHIARVSGLAGLPAEAVLSLRTDVGYIVSGHAVYPPAGSPLQTTPHPPARLSDDPYRSAGMLGLLTAAFVDLDTATIKARLQLACPLFGLHTPPVLLGVDGDGLLRPLLEADCGSTEALIAELSLRLEDEASCIALSTRSELPTSFIPAGGAPGRSVADWQIARWLGQHGFHCLPLSSGHDAAVALIPAPSENALDSELRWRYAALLGAAARALRNVARQRNEIAAREAMLQQRFREHVRKIAHEAANPLTVLKSRLGMLVQQRPEDAPLQDEMSLLNAELDRIDNLLRSAAELPTDTAEPRYCRVPELLLDMRTLYGEPLFGSRDLQLELRAARDVPTAAIPASALKQVLLNLLRNASEALQPGQRLVISVFPQVNVDGRNCLEIRFVDNGPGLPTDRLDDLLSARPSAKGGNHQGVGLAVVRDILAQWSATLLCRSQAGTGTSFQIFVPLEQTA</sequence>
<dbReference type="Pfam" id="PF02518">
    <property type="entry name" value="HATPase_c"/>
    <property type="match status" value="1"/>
</dbReference>
<evidence type="ECO:0000256" key="2">
    <source>
        <dbReference type="ARBA" id="ARBA00012438"/>
    </source>
</evidence>
<dbReference type="GO" id="GO:0005524">
    <property type="term" value="F:ATP binding"/>
    <property type="evidence" value="ECO:0007669"/>
    <property type="project" value="UniProtKB-KW"/>
</dbReference>
<dbReference type="PROSITE" id="PS50109">
    <property type="entry name" value="HIS_KIN"/>
    <property type="match status" value="1"/>
</dbReference>
<reference evidence="9" key="1">
    <citation type="journal article" date="2019" name="Int. J. Syst. Evol. Microbiol.">
        <title>The Global Catalogue of Microorganisms (GCM) 10K type strain sequencing project: providing services to taxonomists for standard genome sequencing and annotation.</title>
        <authorList>
            <consortium name="The Broad Institute Genomics Platform"/>
            <consortium name="The Broad Institute Genome Sequencing Center for Infectious Disease"/>
            <person name="Wu L."/>
            <person name="Ma J."/>
        </authorList>
    </citation>
    <scope>NUCLEOTIDE SEQUENCE [LARGE SCALE GENOMIC DNA]</scope>
    <source>
        <strain evidence="9">CCUG 48884</strain>
    </source>
</reference>
<evidence type="ECO:0000313" key="9">
    <source>
        <dbReference type="Proteomes" id="UP001597158"/>
    </source>
</evidence>
<dbReference type="EMBL" id="JBHTMC010000010">
    <property type="protein sequence ID" value="MFD1263066.1"/>
    <property type="molecule type" value="Genomic_DNA"/>
</dbReference>
<evidence type="ECO:0000313" key="8">
    <source>
        <dbReference type="EMBL" id="MFD1263066.1"/>
    </source>
</evidence>
<dbReference type="PRINTS" id="PR00344">
    <property type="entry name" value="BCTRLSENSOR"/>
</dbReference>
<name>A0ABW3WAN4_9RHOO</name>
<dbReference type="PANTHER" id="PTHR44936">
    <property type="entry name" value="SENSOR PROTEIN CREC"/>
    <property type="match status" value="1"/>
</dbReference>
<protein>
    <recommendedName>
        <fullName evidence="2">histidine kinase</fullName>
        <ecNumber evidence="2">2.7.13.3</ecNumber>
    </recommendedName>
</protein>
<dbReference type="SUPFAM" id="SSF55874">
    <property type="entry name" value="ATPase domain of HSP90 chaperone/DNA topoisomerase II/histidine kinase"/>
    <property type="match status" value="1"/>
</dbReference>